<keyword evidence="3" id="KW-1185">Reference proteome</keyword>
<name>A0AA48KSU6_9ALTE</name>
<dbReference type="RefSeq" id="WP_338290551.1">
    <property type="nucleotide sequence ID" value="NZ_AP027272.1"/>
</dbReference>
<keyword evidence="1" id="KW-0732">Signal</keyword>
<evidence type="ECO:0000256" key="1">
    <source>
        <dbReference type="SAM" id="SignalP"/>
    </source>
</evidence>
<evidence type="ECO:0000313" key="2">
    <source>
        <dbReference type="EMBL" id="BDX04730.1"/>
    </source>
</evidence>
<feature type="signal peptide" evidence="1">
    <location>
        <begin position="1"/>
        <end position="22"/>
    </location>
</feature>
<reference evidence="2" key="1">
    <citation type="submission" date="2023-01" db="EMBL/GenBank/DDBJ databases">
        <title>Complete genome sequence of Planctobacterium marinum strain Dej080120_11.</title>
        <authorList>
            <person name="Ueki S."/>
            <person name="Maruyama F."/>
        </authorList>
    </citation>
    <scope>NUCLEOTIDE SEQUENCE</scope>
    <source>
        <strain evidence="2">Dej080120_11</strain>
    </source>
</reference>
<dbReference type="AlphaFoldDB" id="A0AA48KSU6"/>
<organism evidence="2 3">
    <name type="scientific">Planctobacterium marinum</name>
    <dbReference type="NCBI Taxonomy" id="1631968"/>
    <lineage>
        <taxon>Bacteria</taxon>
        <taxon>Pseudomonadati</taxon>
        <taxon>Pseudomonadota</taxon>
        <taxon>Gammaproteobacteria</taxon>
        <taxon>Alteromonadales</taxon>
        <taxon>Alteromonadaceae</taxon>
        <taxon>Planctobacterium</taxon>
    </lineage>
</organism>
<dbReference type="SUPFAM" id="SSF56935">
    <property type="entry name" value="Porins"/>
    <property type="match status" value="1"/>
</dbReference>
<accession>A0AA48KSU6</accession>
<evidence type="ECO:0000313" key="3">
    <source>
        <dbReference type="Proteomes" id="UP001333710"/>
    </source>
</evidence>
<dbReference type="KEGG" id="pmaw:MACH26_02510"/>
<sequence>MTRLAKLTAATMLTISAFGAYAAGDAKHYPGFFFGATHVDSETDATFGIEYEYKLSTEFGVGGVWERTKDAHHGDGVNVWVGSFFYHPDEHWRLGIGFGEERVGGYKTKHHDLMRLSAAYEYHLENIIVAPELAVDFIGDEEATLAGVSILYPF</sequence>
<dbReference type="EMBL" id="AP027272">
    <property type="protein sequence ID" value="BDX04730.1"/>
    <property type="molecule type" value="Genomic_DNA"/>
</dbReference>
<protein>
    <recommendedName>
        <fullName evidence="4">Outer membrane protein beta-barrel domain-containing protein</fullName>
    </recommendedName>
</protein>
<proteinExistence type="predicted"/>
<evidence type="ECO:0008006" key="4">
    <source>
        <dbReference type="Google" id="ProtNLM"/>
    </source>
</evidence>
<dbReference type="Proteomes" id="UP001333710">
    <property type="component" value="Chromosome"/>
</dbReference>
<gene>
    <name evidence="2" type="ORF">MACH26_02510</name>
</gene>
<feature type="chain" id="PRO_5041294915" description="Outer membrane protein beta-barrel domain-containing protein" evidence="1">
    <location>
        <begin position="23"/>
        <end position="154"/>
    </location>
</feature>